<dbReference type="EMBL" id="SLWB01000007">
    <property type="protein sequence ID" value="TCN67671.1"/>
    <property type="molecule type" value="Genomic_DNA"/>
</dbReference>
<name>A0A4R2EGZ4_9BACT</name>
<dbReference type="OrthoDB" id="1008064at2"/>
<reference evidence="1 2" key="1">
    <citation type="submission" date="2019-03" db="EMBL/GenBank/DDBJ databases">
        <title>Genomic Encyclopedia of Archaeal and Bacterial Type Strains, Phase II (KMG-II): from individual species to whole genera.</title>
        <authorList>
            <person name="Goeker M."/>
        </authorList>
    </citation>
    <scope>NUCLEOTIDE SEQUENCE [LARGE SCALE GENOMIC DNA]</scope>
    <source>
        <strain evidence="1 2">RL-C</strain>
    </source>
</reference>
<sequence length="235" mass="26128">MATSITTSIPRTFGNFNFFIRNTNSYMEEGTPKNSERLGIPIEIATSWKGIEKKWITAYDKYSDRYNLRTQAVNDELRAVIDEAHTFNAENHFLARIAISENATVTDLETFGIRNGTGQKQPRSIPQSPITSLVEVTLKPIGGGSVMVKCYSKGARASILDAADSVQYRFVVGATAPSSAEDPELDKEISTKASFVLPTGAEKIGMFLYVYFRWYNIKHPELAGPWSTLQSTIII</sequence>
<evidence type="ECO:0000313" key="2">
    <source>
        <dbReference type="Proteomes" id="UP000294830"/>
    </source>
</evidence>
<gene>
    <name evidence="1" type="ORF">CLV25_107130</name>
</gene>
<protein>
    <submittedName>
        <fullName evidence="1">Uncharacterized protein</fullName>
    </submittedName>
</protein>
<comment type="caution">
    <text evidence="1">The sequence shown here is derived from an EMBL/GenBank/DDBJ whole genome shotgun (WGS) entry which is preliminary data.</text>
</comment>
<proteinExistence type="predicted"/>
<dbReference type="Proteomes" id="UP000294830">
    <property type="component" value="Unassembled WGS sequence"/>
</dbReference>
<dbReference type="RefSeq" id="WP_131839304.1">
    <property type="nucleotide sequence ID" value="NZ_SLWB01000007.1"/>
</dbReference>
<evidence type="ECO:0000313" key="1">
    <source>
        <dbReference type="EMBL" id="TCN67671.1"/>
    </source>
</evidence>
<accession>A0A4R2EGZ4</accession>
<dbReference type="AlphaFoldDB" id="A0A4R2EGZ4"/>
<keyword evidence="2" id="KW-1185">Reference proteome</keyword>
<organism evidence="1 2">
    <name type="scientific">Acetobacteroides hydrogenigenes</name>
    <dbReference type="NCBI Taxonomy" id="979970"/>
    <lineage>
        <taxon>Bacteria</taxon>
        <taxon>Pseudomonadati</taxon>
        <taxon>Bacteroidota</taxon>
        <taxon>Bacteroidia</taxon>
        <taxon>Bacteroidales</taxon>
        <taxon>Rikenellaceae</taxon>
        <taxon>Acetobacteroides</taxon>
    </lineage>
</organism>